<feature type="compositionally biased region" description="Acidic residues" evidence="6">
    <location>
        <begin position="32"/>
        <end position="41"/>
    </location>
</feature>
<name>A0AA38UY54_9AGAR</name>
<feature type="region of interest" description="Disordered" evidence="6">
    <location>
        <begin position="357"/>
        <end position="427"/>
    </location>
</feature>
<protein>
    <submittedName>
        <fullName evidence="7">Uncharacterized protein</fullName>
    </submittedName>
</protein>
<keyword evidence="3" id="KW-0677">Repeat</keyword>
<evidence type="ECO:0000256" key="4">
    <source>
        <dbReference type="ARBA" id="ARBA00023043"/>
    </source>
</evidence>
<evidence type="ECO:0000256" key="1">
    <source>
        <dbReference type="ARBA" id="ARBA00004123"/>
    </source>
</evidence>
<keyword evidence="5" id="KW-0539">Nucleus</keyword>
<comment type="caution">
    <text evidence="7">The sequence shown here is derived from an EMBL/GenBank/DDBJ whole genome shotgun (WGS) entry which is preliminary data.</text>
</comment>
<keyword evidence="4" id="KW-0040">ANK repeat</keyword>
<feature type="compositionally biased region" description="Basic and acidic residues" evidence="6">
    <location>
        <begin position="374"/>
        <end position="385"/>
    </location>
</feature>
<reference evidence="7" key="1">
    <citation type="submission" date="2022-08" db="EMBL/GenBank/DDBJ databases">
        <authorList>
            <consortium name="DOE Joint Genome Institute"/>
            <person name="Min B."/>
            <person name="Riley R."/>
            <person name="Sierra-Patev S."/>
            <person name="Naranjo-Ortiz M."/>
            <person name="Looney B."/>
            <person name="Konkel Z."/>
            <person name="Slot J.C."/>
            <person name="Sakamoto Y."/>
            <person name="Steenwyk J.L."/>
            <person name="Rokas A."/>
            <person name="Carro J."/>
            <person name="Camarero S."/>
            <person name="Ferreira P."/>
            <person name="Molpeceres G."/>
            <person name="Ruiz-Duenas F.J."/>
            <person name="Serrano A."/>
            <person name="Henrissat B."/>
            <person name="Drula E."/>
            <person name="Hughes K.W."/>
            <person name="Mata J.L."/>
            <person name="Ishikawa N.K."/>
            <person name="Vargas-Isla R."/>
            <person name="Ushijima S."/>
            <person name="Smith C.A."/>
            <person name="Ahrendt S."/>
            <person name="Andreopoulos W."/>
            <person name="He G."/>
            <person name="Labutti K."/>
            <person name="Lipzen A."/>
            <person name="Ng V."/>
            <person name="Sandor L."/>
            <person name="Barry K."/>
            <person name="Martinez A.T."/>
            <person name="Xiao Y."/>
            <person name="Gibbons J.G."/>
            <person name="Terashima K."/>
            <person name="Hibbett D.S."/>
            <person name="Grigoriev I.V."/>
        </authorList>
    </citation>
    <scope>NUCLEOTIDE SEQUENCE</scope>
    <source>
        <strain evidence="7">TFB7829</strain>
    </source>
</reference>
<comment type="subcellular location">
    <subcellularLocation>
        <location evidence="1">Nucleus</location>
    </subcellularLocation>
</comment>
<dbReference type="InterPro" id="IPR038753">
    <property type="entry name" value="NFKBIL1"/>
</dbReference>
<evidence type="ECO:0000256" key="5">
    <source>
        <dbReference type="ARBA" id="ARBA00023242"/>
    </source>
</evidence>
<sequence>MSVCWGCGKPGHYQGNSGSNSEESTDRKWDSYDDDDDDVDEFIGPIPGPSNHQSDYETLHTELEEKRLREKIAMAFEDDERLDSIEARFNCFAHNRIDSKPRINYDNNELLAMDPMSMDNEEYAEWIRMGLYRKSHAQEIAEKERLKVERAARRAHKKAVHAETECLEKLGAAERRSRRQEKENQRLELSRSEYHNRWKLLLSNTSADMPQVEIGFDDIPWPILPAFKKSDKKSASDNALSLLLDDFTRNEISTFLFTSCVPSADPSIDTAIGETNSPSSSTPAQRLAEMEMAKARKDRKEKLRETLLCFHPDKFEGRLMSRVRPDEKVKVTEALAIVEGNSRDICLFRIAADEMIADSNEPSPEEHQNDDEIWDKYEQESRNNEDSEPEQWGGSQYESDPIDDEYLNNEHLGLMQDHHNPSYSDYY</sequence>
<dbReference type="PANTHER" id="PTHR15263:SF1">
    <property type="entry name" value="NF-KAPPA-B INHIBITOR-LIKE PROTEIN 1"/>
    <property type="match status" value="1"/>
</dbReference>
<gene>
    <name evidence="7" type="ORF">F5890DRAFT_1596833</name>
</gene>
<keyword evidence="2" id="KW-0597">Phosphoprotein</keyword>
<evidence type="ECO:0000313" key="7">
    <source>
        <dbReference type="EMBL" id="KAJ3989142.1"/>
    </source>
</evidence>
<evidence type="ECO:0000256" key="6">
    <source>
        <dbReference type="SAM" id="MobiDB-lite"/>
    </source>
</evidence>
<accession>A0AA38UY54</accession>
<evidence type="ECO:0000313" key="8">
    <source>
        <dbReference type="Proteomes" id="UP001163850"/>
    </source>
</evidence>
<dbReference type="Proteomes" id="UP001163850">
    <property type="component" value="Unassembled WGS sequence"/>
</dbReference>
<dbReference type="GO" id="GO:0043124">
    <property type="term" value="P:negative regulation of canonical NF-kappaB signal transduction"/>
    <property type="evidence" value="ECO:0007669"/>
    <property type="project" value="InterPro"/>
</dbReference>
<dbReference type="AlphaFoldDB" id="A0AA38UY54"/>
<feature type="region of interest" description="Disordered" evidence="6">
    <location>
        <begin position="1"/>
        <end position="55"/>
    </location>
</feature>
<dbReference type="PANTHER" id="PTHR15263">
    <property type="entry name" value="I-KAPPA-B-LIKE PROTEIN IKBL"/>
    <property type="match status" value="1"/>
</dbReference>
<organism evidence="7 8">
    <name type="scientific">Lentinula detonsa</name>
    <dbReference type="NCBI Taxonomy" id="2804962"/>
    <lineage>
        <taxon>Eukaryota</taxon>
        <taxon>Fungi</taxon>
        <taxon>Dikarya</taxon>
        <taxon>Basidiomycota</taxon>
        <taxon>Agaricomycotina</taxon>
        <taxon>Agaricomycetes</taxon>
        <taxon>Agaricomycetidae</taxon>
        <taxon>Agaricales</taxon>
        <taxon>Marasmiineae</taxon>
        <taxon>Omphalotaceae</taxon>
        <taxon>Lentinula</taxon>
    </lineage>
</organism>
<evidence type="ECO:0000256" key="2">
    <source>
        <dbReference type="ARBA" id="ARBA00022553"/>
    </source>
</evidence>
<evidence type="ECO:0000256" key="3">
    <source>
        <dbReference type="ARBA" id="ARBA00022737"/>
    </source>
</evidence>
<dbReference type="GO" id="GO:0005634">
    <property type="term" value="C:nucleus"/>
    <property type="evidence" value="ECO:0007669"/>
    <property type="project" value="UniProtKB-SubCell"/>
</dbReference>
<dbReference type="EMBL" id="MU801901">
    <property type="protein sequence ID" value="KAJ3989142.1"/>
    <property type="molecule type" value="Genomic_DNA"/>
</dbReference>
<proteinExistence type="predicted"/>